<feature type="domain" description="Protein-glutamine gamma-glutamyltransferase-like C-terminal" evidence="2">
    <location>
        <begin position="133"/>
        <end position="201"/>
    </location>
</feature>
<reference evidence="4" key="1">
    <citation type="submission" date="2017-05" db="EMBL/GenBank/DDBJ databases">
        <title>Physiological properties and genetic analysis related to exopolysaccharide production of fresh-water unicellular cyanobacterium Aphanothece sacrum, Suizenji Nori, that has been cultured as a food source in Japan.</title>
        <authorList>
            <person name="Kanesaki Y."/>
            <person name="Yoshikawa S."/>
            <person name="Ohki K."/>
        </authorList>
    </citation>
    <scope>NUCLEOTIDE SEQUENCE [LARGE SCALE GENOMIC DNA]</scope>
    <source>
        <strain evidence="4">FPU1</strain>
    </source>
</reference>
<evidence type="ECO:0000313" key="4">
    <source>
        <dbReference type="Proteomes" id="UP000287247"/>
    </source>
</evidence>
<accession>A0A401IJN7</accession>
<gene>
    <name evidence="3" type="ORF">AsFPU1_2926</name>
</gene>
<keyword evidence="4" id="KW-1185">Reference proteome</keyword>
<dbReference type="EMBL" id="BDQK01000013">
    <property type="protein sequence ID" value="GBF81512.1"/>
    <property type="molecule type" value="Genomic_DNA"/>
</dbReference>
<protein>
    <recommendedName>
        <fullName evidence="2">Protein-glutamine gamma-glutamyltransferase-like C-terminal domain-containing protein</fullName>
    </recommendedName>
</protein>
<evidence type="ECO:0000259" key="2">
    <source>
        <dbReference type="Pfam" id="PF13559"/>
    </source>
</evidence>
<proteinExistence type="predicted"/>
<keyword evidence="1" id="KW-0812">Transmembrane</keyword>
<organism evidence="3 4">
    <name type="scientific">Aphanothece sacrum FPU1</name>
    <dbReference type="NCBI Taxonomy" id="1920663"/>
    <lineage>
        <taxon>Bacteria</taxon>
        <taxon>Bacillati</taxon>
        <taxon>Cyanobacteriota</taxon>
        <taxon>Cyanophyceae</taxon>
        <taxon>Oscillatoriophycideae</taxon>
        <taxon>Chroococcales</taxon>
        <taxon>Aphanothecaceae</taxon>
        <taxon>Aphanothece</taxon>
    </lineage>
</organism>
<keyword evidence="1" id="KW-0472">Membrane</keyword>
<dbReference type="AlphaFoldDB" id="A0A401IJN7"/>
<name>A0A401IJN7_APHSA</name>
<keyword evidence="1" id="KW-1133">Transmembrane helix</keyword>
<feature type="transmembrane region" description="Helical" evidence="1">
    <location>
        <begin position="58"/>
        <end position="79"/>
    </location>
</feature>
<comment type="caution">
    <text evidence="3">The sequence shown here is derived from an EMBL/GenBank/DDBJ whole genome shotgun (WGS) entry which is preliminary data.</text>
</comment>
<evidence type="ECO:0000256" key="1">
    <source>
        <dbReference type="SAM" id="Phobius"/>
    </source>
</evidence>
<evidence type="ECO:0000313" key="3">
    <source>
        <dbReference type="EMBL" id="GBF81512.1"/>
    </source>
</evidence>
<dbReference type="RefSeq" id="WP_124977204.1">
    <property type="nucleotide sequence ID" value="NZ_BDQK01000013.1"/>
</dbReference>
<dbReference type="InterPro" id="IPR025403">
    <property type="entry name" value="TgpA-like_C"/>
</dbReference>
<dbReference type="Proteomes" id="UP000287247">
    <property type="component" value="Unassembled WGS sequence"/>
</dbReference>
<sequence length="205" mass="24525">MLIFLTEESFKKDGLGWRLQQLQQRIGEWWELQLQKWNFKLPNPDLNPIANLSFLWEIIKGIFLILLVILILWLTWIIIKRWFPYFQLMLTQTHQSFQEIQDKLSQESSVDKLFARSQKFQQQGNYYQACRYLYLAMLQRLNDSGMIPHQASMTNDEYQLLTSQLPDPDPYETILIIHQQICFGNQNPTLSLFETCQQAYQKIDI</sequence>
<dbReference type="Pfam" id="PF13559">
    <property type="entry name" value="DUF4129"/>
    <property type="match status" value="1"/>
</dbReference>
<dbReference type="OrthoDB" id="462387at2"/>